<evidence type="ECO:0000256" key="9">
    <source>
        <dbReference type="ARBA" id="ARBA00023828"/>
    </source>
</evidence>
<evidence type="ECO:0000313" key="14">
    <source>
        <dbReference type="EMBL" id="CAG5114300.1"/>
    </source>
</evidence>
<evidence type="ECO:0000256" key="12">
    <source>
        <dbReference type="SAM" id="MobiDB-lite"/>
    </source>
</evidence>
<keyword evidence="2" id="KW-0479">Metal-binding</keyword>
<feature type="coiled-coil region" evidence="11">
    <location>
        <begin position="258"/>
        <end position="285"/>
    </location>
</feature>
<feature type="compositionally biased region" description="Acidic residues" evidence="12">
    <location>
        <begin position="163"/>
        <end position="180"/>
    </location>
</feature>
<keyword evidence="6" id="KW-0238">DNA-binding</keyword>
<evidence type="ECO:0000313" key="15">
    <source>
        <dbReference type="Proteomes" id="UP001158576"/>
    </source>
</evidence>
<dbReference type="InterPro" id="IPR022056">
    <property type="entry name" value="CpG-bd_C"/>
</dbReference>
<evidence type="ECO:0000256" key="11">
    <source>
        <dbReference type="SAM" id="Coils"/>
    </source>
</evidence>
<dbReference type="PROSITE" id="PS01359">
    <property type="entry name" value="ZF_PHD_1"/>
    <property type="match status" value="1"/>
</dbReference>
<dbReference type="SUPFAM" id="SSF57903">
    <property type="entry name" value="FYVE/PHD zinc finger"/>
    <property type="match status" value="1"/>
</dbReference>
<name>A0ABN7TB86_OIKDI</name>
<keyword evidence="5" id="KW-0805">Transcription regulation</keyword>
<keyword evidence="8" id="KW-0539">Nucleus</keyword>
<dbReference type="InterPro" id="IPR011011">
    <property type="entry name" value="Znf_FYVE_PHD"/>
</dbReference>
<dbReference type="SMART" id="SM00249">
    <property type="entry name" value="PHD"/>
    <property type="match status" value="1"/>
</dbReference>
<dbReference type="EMBL" id="OU015567">
    <property type="protein sequence ID" value="CAG5114300.1"/>
    <property type="molecule type" value="Genomic_DNA"/>
</dbReference>
<keyword evidence="4" id="KW-0862">Zinc</keyword>
<keyword evidence="7" id="KW-0804">Transcription</keyword>
<keyword evidence="3 10" id="KW-0863">Zinc-finger</keyword>
<dbReference type="Proteomes" id="UP001158576">
    <property type="component" value="Chromosome 2"/>
</dbReference>
<comment type="subcellular location">
    <subcellularLocation>
        <location evidence="1">Nucleus</location>
    </subcellularLocation>
</comment>
<dbReference type="Pfam" id="PF00628">
    <property type="entry name" value="PHD"/>
    <property type="match status" value="1"/>
</dbReference>
<evidence type="ECO:0000256" key="3">
    <source>
        <dbReference type="ARBA" id="ARBA00022771"/>
    </source>
</evidence>
<dbReference type="Pfam" id="PF12269">
    <property type="entry name" value="CpG_bind_C"/>
    <property type="match status" value="1"/>
</dbReference>
<dbReference type="InterPro" id="IPR037869">
    <property type="entry name" value="Spp1/CFP1"/>
</dbReference>
<evidence type="ECO:0000256" key="4">
    <source>
        <dbReference type="ARBA" id="ARBA00022833"/>
    </source>
</evidence>
<sequence>MGKRKENEEEEVLYCLCRRPANDSFMIACDKCEEWFHGECIDLDESDAKYIKEFFCQDCSEAHPECVTRFSKKRDKEQSRKRQKEKKREKERVDKKVKKKRIARIYSSDEDEPMPQKSLKKAPMDPSSIFSDDEGDDNFEQFMSSVKEKEKKEPTKVSKDSFIEDEEEFEPDSTQDMEDSFDLDDTLTKKKKKVKEKLPPQQCFGPRCVQQARKRSKYCSDACGLAMASARIDKFLVPKIDDIGKIPSVSEIELVYKLTKLEKKYYEEEARKNDLEKKFKFLEELITFSRTKSINRDAENVEAKSETDEQMFCPICGHLSGSKIIIKHINKCYRKIESATAYFSAAETIVDGSKRLFCDFFNARTGTFCKRLKVMCPEHYNDPKVLDENEVCGCPFVTSGKDFYEIEQIEKINYCQLSKKACKRHYLWEKFYRASNDVSRVRALTRMMEISKEMYTIKSMIQARKSAVLLMFNETIRHTDVTDFRPDSRKMETDEIYHDYCEKKDLNASLNLSQESIMNTSKMDTSQEDISVT</sequence>
<dbReference type="PROSITE" id="PS50016">
    <property type="entry name" value="ZF_PHD_2"/>
    <property type="match status" value="1"/>
</dbReference>
<gene>
    <name evidence="14" type="ORF">OKIOD_LOCUS17126</name>
</gene>
<evidence type="ECO:0000256" key="6">
    <source>
        <dbReference type="ARBA" id="ARBA00023125"/>
    </source>
</evidence>
<evidence type="ECO:0000256" key="7">
    <source>
        <dbReference type="ARBA" id="ARBA00023163"/>
    </source>
</evidence>
<accession>A0ABN7TB86</accession>
<dbReference type="PANTHER" id="PTHR46174:SF1">
    <property type="entry name" value="CXXC-TYPE ZINC FINGER PROTEIN 1"/>
    <property type="match status" value="1"/>
</dbReference>
<dbReference type="CDD" id="cd15553">
    <property type="entry name" value="PHD_Cfp1"/>
    <property type="match status" value="1"/>
</dbReference>
<evidence type="ECO:0000256" key="10">
    <source>
        <dbReference type="PROSITE-ProRule" id="PRU00146"/>
    </source>
</evidence>
<evidence type="ECO:0000256" key="2">
    <source>
        <dbReference type="ARBA" id="ARBA00022723"/>
    </source>
</evidence>
<keyword evidence="15" id="KW-1185">Reference proteome</keyword>
<evidence type="ECO:0000256" key="8">
    <source>
        <dbReference type="ARBA" id="ARBA00023242"/>
    </source>
</evidence>
<dbReference type="InterPro" id="IPR001965">
    <property type="entry name" value="Znf_PHD"/>
</dbReference>
<dbReference type="PANTHER" id="PTHR46174">
    <property type="entry name" value="CXXC-TYPE ZINC FINGER PROTEIN 1"/>
    <property type="match status" value="1"/>
</dbReference>
<protein>
    <recommendedName>
        <fullName evidence="9">CXXC-type zinc finger protein 1</fullName>
    </recommendedName>
</protein>
<feature type="compositionally biased region" description="Basic and acidic residues" evidence="12">
    <location>
        <begin position="74"/>
        <end position="94"/>
    </location>
</feature>
<dbReference type="InterPro" id="IPR019787">
    <property type="entry name" value="Znf_PHD-finger"/>
</dbReference>
<proteinExistence type="predicted"/>
<organism evidence="14 15">
    <name type="scientific">Oikopleura dioica</name>
    <name type="common">Tunicate</name>
    <dbReference type="NCBI Taxonomy" id="34765"/>
    <lineage>
        <taxon>Eukaryota</taxon>
        <taxon>Metazoa</taxon>
        <taxon>Chordata</taxon>
        <taxon>Tunicata</taxon>
        <taxon>Appendicularia</taxon>
        <taxon>Copelata</taxon>
        <taxon>Oikopleuridae</taxon>
        <taxon>Oikopleura</taxon>
    </lineage>
</organism>
<keyword evidence="11" id="KW-0175">Coiled coil</keyword>
<reference evidence="14 15" key="1">
    <citation type="submission" date="2021-04" db="EMBL/GenBank/DDBJ databases">
        <authorList>
            <person name="Bliznina A."/>
        </authorList>
    </citation>
    <scope>NUCLEOTIDE SEQUENCE [LARGE SCALE GENOMIC DNA]</scope>
</reference>
<dbReference type="InterPro" id="IPR019786">
    <property type="entry name" value="Zinc_finger_PHD-type_CS"/>
</dbReference>
<feature type="region of interest" description="Disordered" evidence="12">
    <location>
        <begin position="70"/>
        <end position="180"/>
    </location>
</feature>
<feature type="domain" description="PHD-type" evidence="13">
    <location>
        <begin position="12"/>
        <end position="62"/>
    </location>
</feature>
<evidence type="ECO:0000256" key="1">
    <source>
        <dbReference type="ARBA" id="ARBA00004123"/>
    </source>
</evidence>
<evidence type="ECO:0000256" key="5">
    <source>
        <dbReference type="ARBA" id="ARBA00023015"/>
    </source>
</evidence>
<evidence type="ECO:0000259" key="13">
    <source>
        <dbReference type="PROSITE" id="PS50016"/>
    </source>
</evidence>
<dbReference type="Gene3D" id="2.60.120.650">
    <property type="entry name" value="Cupin"/>
    <property type="match status" value="1"/>
</dbReference>
<feature type="compositionally biased region" description="Basic and acidic residues" evidence="12">
    <location>
        <begin position="146"/>
        <end position="162"/>
    </location>
</feature>